<name>A0A7R9QAT0_9ACAR</name>
<dbReference type="AlphaFoldDB" id="A0A7R9QAT0"/>
<dbReference type="PANTHER" id="PTHR21174:SF0">
    <property type="entry name" value="HD PHOSPHOHYDROLASE FAMILY PROTEIN-RELATED"/>
    <property type="match status" value="1"/>
</dbReference>
<dbReference type="InterPro" id="IPR009218">
    <property type="entry name" value="HD_phosphohydro"/>
</dbReference>
<dbReference type="EMBL" id="CAJPVJ010000276">
    <property type="protein sequence ID" value="CAG2161915.1"/>
    <property type="molecule type" value="Genomic_DNA"/>
</dbReference>
<dbReference type="PANTHER" id="PTHR21174">
    <property type="match status" value="1"/>
</dbReference>
<gene>
    <name evidence="1" type="ORF">ONB1V03_LOCUS1516</name>
</gene>
<dbReference type="OrthoDB" id="330671at2759"/>
<reference evidence="1" key="1">
    <citation type="submission" date="2020-11" db="EMBL/GenBank/DDBJ databases">
        <authorList>
            <person name="Tran Van P."/>
        </authorList>
    </citation>
    <scope>NUCLEOTIDE SEQUENCE</scope>
</reference>
<accession>A0A7R9QAT0</accession>
<proteinExistence type="predicted"/>
<keyword evidence="2" id="KW-1185">Reference proteome</keyword>
<organism evidence="1">
    <name type="scientific">Oppiella nova</name>
    <dbReference type="NCBI Taxonomy" id="334625"/>
    <lineage>
        <taxon>Eukaryota</taxon>
        <taxon>Metazoa</taxon>
        <taxon>Ecdysozoa</taxon>
        <taxon>Arthropoda</taxon>
        <taxon>Chelicerata</taxon>
        <taxon>Arachnida</taxon>
        <taxon>Acari</taxon>
        <taxon>Acariformes</taxon>
        <taxon>Sarcoptiformes</taxon>
        <taxon>Oribatida</taxon>
        <taxon>Brachypylina</taxon>
        <taxon>Oppioidea</taxon>
        <taxon>Oppiidae</taxon>
        <taxon>Oppiella</taxon>
    </lineage>
</organism>
<protein>
    <submittedName>
        <fullName evidence="1">Uncharacterized protein</fullName>
    </submittedName>
</protein>
<dbReference type="Proteomes" id="UP000728032">
    <property type="component" value="Unassembled WGS sequence"/>
</dbReference>
<sequence>MGSEVNEKLKQLWSVLNESIKTDVRDKWWQTIECEYKDNQLRKHYDLNHIAKMFIHLDENQVLKSLLEIPKIYSTQEFNDKYETKARNNIKNEIEILEA</sequence>
<evidence type="ECO:0000313" key="1">
    <source>
        <dbReference type="EMBL" id="CAD7638644.1"/>
    </source>
</evidence>
<dbReference type="EMBL" id="OC915101">
    <property type="protein sequence ID" value="CAD7638644.1"/>
    <property type="molecule type" value="Genomic_DNA"/>
</dbReference>
<evidence type="ECO:0000313" key="2">
    <source>
        <dbReference type="Proteomes" id="UP000728032"/>
    </source>
</evidence>